<organism evidence="1 2">
    <name type="scientific">Caerostris extrusa</name>
    <name type="common">Bark spider</name>
    <name type="synonym">Caerostris bankana</name>
    <dbReference type="NCBI Taxonomy" id="172846"/>
    <lineage>
        <taxon>Eukaryota</taxon>
        <taxon>Metazoa</taxon>
        <taxon>Ecdysozoa</taxon>
        <taxon>Arthropoda</taxon>
        <taxon>Chelicerata</taxon>
        <taxon>Arachnida</taxon>
        <taxon>Araneae</taxon>
        <taxon>Araneomorphae</taxon>
        <taxon>Entelegynae</taxon>
        <taxon>Araneoidea</taxon>
        <taxon>Araneidae</taxon>
        <taxon>Caerostris</taxon>
    </lineage>
</organism>
<gene>
    <name evidence="1" type="ORF">CEXT_612311</name>
</gene>
<reference evidence="1 2" key="1">
    <citation type="submission" date="2021-06" db="EMBL/GenBank/DDBJ databases">
        <title>Caerostris extrusa draft genome.</title>
        <authorList>
            <person name="Kono N."/>
            <person name="Arakawa K."/>
        </authorList>
    </citation>
    <scope>NUCLEOTIDE SEQUENCE [LARGE SCALE GENOMIC DNA]</scope>
</reference>
<name>A0AAV4PMS3_CAEEX</name>
<dbReference type="Proteomes" id="UP001054945">
    <property type="component" value="Unassembled WGS sequence"/>
</dbReference>
<keyword evidence="2" id="KW-1185">Reference proteome</keyword>
<comment type="caution">
    <text evidence="1">The sequence shown here is derived from an EMBL/GenBank/DDBJ whole genome shotgun (WGS) entry which is preliminary data.</text>
</comment>
<protein>
    <submittedName>
        <fullName evidence="1">Uncharacterized protein</fullName>
    </submittedName>
</protein>
<evidence type="ECO:0000313" key="1">
    <source>
        <dbReference type="EMBL" id="GIX98260.1"/>
    </source>
</evidence>
<evidence type="ECO:0000313" key="2">
    <source>
        <dbReference type="Proteomes" id="UP001054945"/>
    </source>
</evidence>
<dbReference type="EMBL" id="BPLR01004881">
    <property type="protein sequence ID" value="GIX98260.1"/>
    <property type="molecule type" value="Genomic_DNA"/>
</dbReference>
<proteinExistence type="predicted"/>
<dbReference type="AlphaFoldDB" id="A0AAV4PMS3"/>
<sequence>MGFLNTPETRCFRHARKQSNPSQEQCTGRMGHQFFMIMSESLWQRHISSVTIPEGRNHLTPGCIIDFLISCRGIGKGSIDLGRAMVLVGRGIIREIREPIL</sequence>
<accession>A0AAV4PMS3</accession>